<dbReference type="Pfam" id="PF19906">
    <property type="entry name" value="CGDB"/>
    <property type="match status" value="1"/>
</dbReference>
<evidence type="ECO:0000256" key="3">
    <source>
        <dbReference type="ARBA" id="ARBA00046336"/>
    </source>
</evidence>
<feature type="domain" description="C-glycoside deglycosidase beta subunit" evidence="5">
    <location>
        <begin position="2"/>
        <end position="113"/>
    </location>
</feature>
<evidence type="ECO:0000313" key="6">
    <source>
        <dbReference type="EMBL" id="MFC3673791.1"/>
    </source>
</evidence>
<proteinExistence type="inferred from homology"/>
<dbReference type="RefSeq" id="WP_191324674.1">
    <property type="nucleotide sequence ID" value="NZ_BMZP01000010.1"/>
</dbReference>
<reference evidence="7" key="1">
    <citation type="journal article" date="2019" name="Int. J. Syst. Evol. Microbiol.">
        <title>The Global Catalogue of Microorganisms (GCM) 10K type strain sequencing project: providing services to taxonomists for standard genome sequencing and annotation.</title>
        <authorList>
            <consortium name="The Broad Institute Genomics Platform"/>
            <consortium name="The Broad Institute Genome Sequencing Center for Infectious Disease"/>
            <person name="Wu L."/>
            <person name="Ma J."/>
        </authorList>
    </citation>
    <scope>NUCLEOTIDE SEQUENCE [LARGE SCALE GENOMIC DNA]</scope>
    <source>
        <strain evidence="7">KCTC 42224</strain>
    </source>
</reference>
<evidence type="ECO:0000256" key="1">
    <source>
        <dbReference type="ARBA" id="ARBA00023239"/>
    </source>
</evidence>
<comment type="caution">
    <text evidence="6">The sequence shown here is derived from an EMBL/GenBank/DDBJ whole genome shotgun (WGS) entry which is preliminary data.</text>
</comment>
<dbReference type="EMBL" id="JBHRYE010000053">
    <property type="protein sequence ID" value="MFC3673791.1"/>
    <property type="molecule type" value="Genomic_DNA"/>
</dbReference>
<comment type="similarity">
    <text evidence="3">Belongs to the C-glycoside deglycosidase beta subunit family.</text>
</comment>
<evidence type="ECO:0000256" key="2">
    <source>
        <dbReference type="ARBA" id="ARBA00023277"/>
    </source>
</evidence>
<dbReference type="Proteomes" id="UP001595683">
    <property type="component" value="Unassembled WGS sequence"/>
</dbReference>
<keyword evidence="7" id="KW-1185">Reference proteome</keyword>
<dbReference type="InterPro" id="IPR045959">
    <property type="entry name" value="CGDB"/>
</dbReference>
<name>A0ABV7VAB5_9SPHN</name>
<gene>
    <name evidence="6" type="ORF">ACFOOT_20425</name>
</gene>
<sequence>MFDKYLIDGASVRNVGPADAPTGFAFEAKLGYYRGLVLSMIEELAVTLDGTELPREAVLFDEGLGPISLDAMETAYDRRWAFGTPATIIVNHPGGLPAGEHKLALRQKLRVSYLPFPAFNTDEKTVKAA</sequence>
<evidence type="ECO:0000259" key="5">
    <source>
        <dbReference type="Pfam" id="PF19906"/>
    </source>
</evidence>
<evidence type="ECO:0000256" key="4">
    <source>
        <dbReference type="ARBA" id="ARBA00047208"/>
    </source>
</evidence>
<accession>A0ABV7VAB5</accession>
<organism evidence="6 7">
    <name type="scientific">Novosphingobium pokkalii</name>
    <dbReference type="NCBI Taxonomy" id="1770194"/>
    <lineage>
        <taxon>Bacteria</taxon>
        <taxon>Pseudomonadati</taxon>
        <taxon>Pseudomonadota</taxon>
        <taxon>Alphaproteobacteria</taxon>
        <taxon>Sphingomonadales</taxon>
        <taxon>Sphingomonadaceae</taxon>
        <taxon>Novosphingobium</taxon>
    </lineage>
</organism>
<evidence type="ECO:0000313" key="7">
    <source>
        <dbReference type="Proteomes" id="UP001595683"/>
    </source>
</evidence>
<protein>
    <recommendedName>
        <fullName evidence="4">C-deglycosylation enzyme beta subunit</fullName>
    </recommendedName>
</protein>
<keyword evidence="1" id="KW-0456">Lyase</keyword>
<keyword evidence="2" id="KW-0119">Carbohydrate metabolism</keyword>